<accession>A0ABD3XGS2</accession>
<dbReference type="AlphaFoldDB" id="A0ABD3XGS2"/>
<sequence>MLLEYYFLYVATFSVAFKPIQTVFARDLRNHNVGLLLSALCIEDGNIRETCLEDISSVSIQNFIDKLLDQLNKEERYGKLPNDLNTKDVLERVSDVVPEKRARERDDLSGFYSNW</sequence>
<keyword evidence="2" id="KW-1185">Reference proteome</keyword>
<evidence type="ECO:0000313" key="2">
    <source>
        <dbReference type="Proteomes" id="UP001634394"/>
    </source>
</evidence>
<dbReference type="EMBL" id="JBJQND010000002">
    <property type="protein sequence ID" value="KAL3885471.1"/>
    <property type="molecule type" value="Genomic_DNA"/>
</dbReference>
<proteinExistence type="predicted"/>
<organism evidence="1 2">
    <name type="scientific">Sinanodonta woodiana</name>
    <name type="common">Chinese pond mussel</name>
    <name type="synonym">Anodonta woodiana</name>
    <dbReference type="NCBI Taxonomy" id="1069815"/>
    <lineage>
        <taxon>Eukaryota</taxon>
        <taxon>Metazoa</taxon>
        <taxon>Spiralia</taxon>
        <taxon>Lophotrochozoa</taxon>
        <taxon>Mollusca</taxon>
        <taxon>Bivalvia</taxon>
        <taxon>Autobranchia</taxon>
        <taxon>Heteroconchia</taxon>
        <taxon>Palaeoheterodonta</taxon>
        <taxon>Unionida</taxon>
        <taxon>Unionoidea</taxon>
        <taxon>Unionidae</taxon>
        <taxon>Unioninae</taxon>
        <taxon>Sinanodonta</taxon>
    </lineage>
</organism>
<evidence type="ECO:0000313" key="1">
    <source>
        <dbReference type="EMBL" id="KAL3885471.1"/>
    </source>
</evidence>
<protein>
    <submittedName>
        <fullName evidence="1">Uncharacterized protein</fullName>
    </submittedName>
</protein>
<name>A0ABD3XGS2_SINWO</name>
<gene>
    <name evidence="1" type="ORF">ACJMK2_025527</name>
</gene>
<reference evidence="1 2" key="1">
    <citation type="submission" date="2024-11" db="EMBL/GenBank/DDBJ databases">
        <title>Chromosome-level genome assembly of the freshwater bivalve Anodonta woodiana.</title>
        <authorList>
            <person name="Chen X."/>
        </authorList>
    </citation>
    <scope>NUCLEOTIDE SEQUENCE [LARGE SCALE GENOMIC DNA]</scope>
    <source>
        <strain evidence="1">MN2024</strain>
        <tissue evidence="1">Gills</tissue>
    </source>
</reference>
<comment type="caution">
    <text evidence="1">The sequence shown here is derived from an EMBL/GenBank/DDBJ whole genome shotgun (WGS) entry which is preliminary data.</text>
</comment>
<dbReference type="Proteomes" id="UP001634394">
    <property type="component" value="Unassembled WGS sequence"/>
</dbReference>